<evidence type="ECO:0000256" key="3">
    <source>
        <dbReference type="HAMAP-Rule" id="MF_01193"/>
    </source>
</evidence>
<dbReference type="InterPro" id="IPR014944">
    <property type="entry name" value="Toxin_SymE-like"/>
</dbReference>
<organism evidence="5 6">
    <name type="scientific">Cronobacter sakazakii</name>
    <name type="common">Enterobacter sakazakii</name>
    <dbReference type="NCBI Taxonomy" id="28141"/>
    <lineage>
        <taxon>Bacteria</taxon>
        <taxon>Pseudomonadati</taxon>
        <taxon>Pseudomonadota</taxon>
        <taxon>Gammaproteobacteria</taxon>
        <taxon>Enterobacterales</taxon>
        <taxon>Enterobacteriaceae</taxon>
        <taxon>Cronobacter</taxon>
    </lineage>
</organism>
<feature type="domain" description="Toxin SymE-like" evidence="4">
    <location>
        <begin position="27"/>
        <end position="77"/>
    </location>
</feature>
<sequence length="120" mass="13228">MSTLSVLPEVLPEALALPAPAALTELRRIRVSYASRFHDGVSLAALTLRGKWLEEAGFPTGTDADVRVMPGCIVITARAPEPEDPPLLRSLRRVCKLSVRKQQQVQEFIEVIAGKRKKKV</sequence>
<comment type="caution">
    <text evidence="5">The sequence shown here is derived from an EMBL/GenBank/DDBJ whole genome shotgun (WGS) entry which is preliminary data.</text>
</comment>
<name>A0A7V7RA02_CROSK</name>
<dbReference type="GO" id="GO:0005737">
    <property type="term" value="C:cytoplasm"/>
    <property type="evidence" value="ECO:0007669"/>
    <property type="project" value="UniProtKB-SubCell"/>
</dbReference>
<keyword evidence="2" id="KW-0238">DNA-binding</keyword>
<accession>A0A7V7RA02</accession>
<dbReference type="GO" id="GO:0016788">
    <property type="term" value="F:hydrolase activity, acting on ester bonds"/>
    <property type="evidence" value="ECO:0007669"/>
    <property type="project" value="InterPro"/>
</dbReference>
<comment type="similarity">
    <text evidence="3">Belongs to the SymE family.</text>
</comment>
<evidence type="ECO:0000256" key="2">
    <source>
        <dbReference type="ARBA" id="ARBA00023125"/>
    </source>
</evidence>
<dbReference type="Proteomes" id="UP000548673">
    <property type="component" value="Unassembled WGS sequence"/>
</dbReference>
<dbReference type="GO" id="GO:0016070">
    <property type="term" value="P:RNA metabolic process"/>
    <property type="evidence" value="ECO:0007669"/>
    <property type="project" value="InterPro"/>
</dbReference>
<keyword evidence="1 3" id="KW-0963">Cytoplasm</keyword>
<protein>
    <recommendedName>
        <fullName evidence="3">Endoribonuclease SymE</fullName>
        <ecNumber evidence="3">3.1.-.-</ecNumber>
    </recommendedName>
</protein>
<dbReference type="GeneID" id="56732101"/>
<keyword evidence="3" id="KW-0694">RNA-binding</keyword>
<dbReference type="RefSeq" id="WP_007889390.1">
    <property type="nucleotide sequence ID" value="NZ_CP011047.1"/>
</dbReference>
<comment type="subcellular location">
    <subcellularLocation>
        <location evidence="3">Cytoplasm</location>
    </subcellularLocation>
</comment>
<evidence type="ECO:0000256" key="1">
    <source>
        <dbReference type="ARBA" id="ARBA00022490"/>
    </source>
</evidence>
<evidence type="ECO:0000313" key="6">
    <source>
        <dbReference type="Proteomes" id="UP000548673"/>
    </source>
</evidence>
<dbReference type="GO" id="GO:0004521">
    <property type="term" value="F:RNA endonuclease activity"/>
    <property type="evidence" value="ECO:0007669"/>
    <property type="project" value="UniProtKB-UniRule"/>
</dbReference>
<evidence type="ECO:0000313" key="5">
    <source>
        <dbReference type="EMBL" id="NYV42360.1"/>
    </source>
</evidence>
<dbReference type="GO" id="GO:0003677">
    <property type="term" value="F:DNA binding"/>
    <property type="evidence" value="ECO:0007669"/>
    <property type="project" value="UniProtKB-KW"/>
</dbReference>
<dbReference type="EMBL" id="JABTXY010000023">
    <property type="protein sequence ID" value="NYV42360.1"/>
    <property type="molecule type" value="Genomic_DNA"/>
</dbReference>
<comment type="function">
    <text evidence="3">Involved in the degradation and recycling of damaged RNA. It is itself a target for degradation by the ATP-dependent protease Lon.</text>
</comment>
<dbReference type="GO" id="GO:0003723">
    <property type="term" value="F:RNA binding"/>
    <property type="evidence" value="ECO:0007669"/>
    <property type="project" value="UniProtKB-KW"/>
</dbReference>
<gene>
    <name evidence="3 5" type="primary">symE</name>
    <name evidence="5" type="ORF">HRR37_08230</name>
</gene>
<keyword evidence="3" id="KW-0255">Endonuclease</keyword>
<dbReference type="EC" id="3.1.-.-" evidence="3"/>
<dbReference type="InterPro" id="IPR020883">
    <property type="entry name" value="TypeI_TA_SymE"/>
</dbReference>
<dbReference type="KEGG" id="csj:CSK29544_00353"/>
<evidence type="ECO:0000259" key="4">
    <source>
        <dbReference type="Pfam" id="PF08845"/>
    </source>
</evidence>
<keyword evidence="3" id="KW-0540">Nuclease</keyword>
<dbReference type="AlphaFoldDB" id="A0A7V7RA02"/>
<dbReference type="NCBIfam" id="NF010128">
    <property type="entry name" value="PRK13605.1"/>
    <property type="match status" value="1"/>
</dbReference>
<dbReference type="HAMAP" id="MF_01193">
    <property type="entry name" value="Endoribonucl_SymE"/>
    <property type="match status" value="1"/>
</dbReference>
<dbReference type="Pfam" id="PF08845">
    <property type="entry name" value="SymE_toxin"/>
    <property type="match status" value="1"/>
</dbReference>
<keyword evidence="3" id="KW-0378">Hydrolase</keyword>
<reference evidence="5 6" key="1">
    <citation type="submission" date="2020-05" db="EMBL/GenBank/DDBJ databases">
        <title>The draft genome of Cronobacter sakazakii strain 145005.</title>
        <authorList>
            <person name="Yang J."/>
            <person name="Liu L."/>
            <person name="Feng Y."/>
            <person name="Zong Z."/>
        </authorList>
    </citation>
    <scope>NUCLEOTIDE SEQUENCE [LARGE SCALE GENOMIC DNA]</scope>
    <source>
        <strain evidence="5 6">145005</strain>
    </source>
</reference>
<proteinExistence type="inferred from homology"/>